<dbReference type="GO" id="GO:0043190">
    <property type="term" value="C:ATP-binding cassette (ABC) transporter complex"/>
    <property type="evidence" value="ECO:0007669"/>
    <property type="project" value="TreeGrafter"/>
</dbReference>
<dbReference type="Proteomes" id="UP000217083">
    <property type="component" value="Unassembled WGS sequence"/>
</dbReference>
<dbReference type="InterPro" id="IPR003439">
    <property type="entry name" value="ABC_transporter-like_ATP-bd"/>
</dbReference>
<dbReference type="InterPro" id="IPR030946">
    <property type="entry name" value="EcfA2"/>
</dbReference>
<organism evidence="10 11">
    <name type="scientific">Lottiidibacillus patelloidae</name>
    <dbReference type="NCBI Taxonomy" id="2670334"/>
    <lineage>
        <taxon>Bacteria</taxon>
        <taxon>Bacillati</taxon>
        <taxon>Bacillota</taxon>
        <taxon>Bacilli</taxon>
        <taxon>Bacillales</taxon>
        <taxon>Bacillaceae</taxon>
        <taxon>Lottiidibacillus</taxon>
    </lineage>
</organism>
<evidence type="ECO:0000256" key="5">
    <source>
        <dbReference type="ARBA" id="ARBA00022840"/>
    </source>
</evidence>
<feature type="domain" description="ABC transporter" evidence="9">
    <location>
        <begin position="3"/>
        <end position="246"/>
    </location>
</feature>
<dbReference type="Gene3D" id="3.40.50.300">
    <property type="entry name" value="P-loop containing nucleotide triphosphate hydrolases"/>
    <property type="match status" value="1"/>
</dbReference>
<dbReference type="NCBIfam" id="TIGR04521">
    <property type="entry name" value="ECF_ATPase_2"/>
    <property type="match status" value="1"/>
</dbReference>
<dbReference type="PROSITE" id="PS50893">
    <property type="entry name" value="ABC_TRANSPORTER_2"/>
    <property type="match status" value="1"/>
</dbReference>
<dbReference type="EMBL" id="NPIA01000010">
    <property type="protein sequence ID" value="OZM55932.1"/>
    <property type="molecule type" value="Genomic_DNA"/>
</dbReference>
<keyword evidence="4 8" id="KW-0547">Nucleotide-binding</keyword>
<protein>
    <recommendedName>
        <fullName evidence="8">Energy-coupling factor transporter ATP-binding protein EcfA2</fullName>
        <ecNumber evidence="8">7.-.-.-</ecNumber>
    </recommendedName>
</protein>
<dbReference type="SMART" id="SM00382">
    <property type="entry name" value="AAA"/>
    <property type="match status" value="1"/>
</dbReference>
<dbReference type="Pfam" id="PF00005">
    <property type="entry name" value="ABC_tran"/>
    <property type="match status" value="1"/>
</dbReference>
<dbReference type="InterPro" id="IPR003593">
    <property type="entry name" value="AAA+_ATPase"/>
</dbReference>
<dbReference type="PANTHER" id="PTHR43553">
    <property type="entry name" value="HEAVY METAL TRANSPORTER"/>
    <property type="match status" value="1"/>
</dbReference>
<dbReference type="InterPro" id="IPR017871">
    <property type="entry name" value="ABC_transporter-like_CS"/>
</dbReference>
<evidence type="ECO:0000259" key="9">
    <source>
        <dbReference type="PROSITE" id="PS50893"/>
    </source>
</evidence>
<evidence type="ECO:0000256" key="3">
    <source>
        <dbReference type="ARBA" id="ARBA00022475"/>
    </source>
</evidence>
<dbReference type="GO" id="GO:0005524">
    <property type="term" value="F:ATP binding"/>
    <property type="evidence" value="ECO:0007669"/>
    <property type="project" value="UniProtKB-UniRule"/>
</dbReference>
<evidence type="ECO:0000313" key="11">
    <source>
        <dbReference type="Proteomes" id="UP000217083"/>
    </source>
</evidence>
<reference evidence="10 11" key="2">
    <citation type="submission" date="2017-09" db="EMBL/GenBank/DDBJ databases">
        <title>Bacillus patelloidae sp. nov., isolated from the intestinal tract of a marine limpet.</title>
        <authorList>
            <person name="Liu R."/>
            <person name="Dong C."/>
            <person name="Shao Z."/>
        </authorList>
    </citation>
    <scope>NUCLEOTIDE SEQUENCE [LARGE SCALE GENOMIC DNA]</scope>
    <source>
        <strain evidence="10 11">SA5d-4</strain>
    </source>
</reference>
<keyword evidence="3 8" id="KW-1003">Cell membrane</keyword>
<dbReference type="RefSeq" id="WP_094926437.1">
    <property type="nucleotide sequence ID" value="NZ_NPIA01000010.1"/>
</dbReference>
<dbReference type="PROSITE" id="PS00211">
    <property type="entry name" value="ABC_TRANSPORTER_1"/>
    <property type="match status" value="1"/>
</dbReference>
<comment type="similarity">
    <text evidence="8">Belongs to the ABC transporter superfamily. Energy-coupling factor EcfA family.</text>
</comment>
<evidence type="ECO:0000256" key="4">
    <source>
        <dbReference type="ARBA" id="ARBA00022741"/>
    </source>
</evidence>
<keyword evidence="2 8" id="KW-0813">Transport</keyword>
<keyword evidence="6" id="KW-1278">Translocase</keyword>
<dbReference type="GO" id="GO:0015087">
    <property type="term" value="F:cobalt ion transmembrane transporter activity"/>
    <property type="evidence" value="ECO:0007669"/>
    <property type="project" value="UniProtKB-ARBA"/>
</dbReference>
<dbReference type="InterPro" id="IPR027417">
    <property type="entry name" value="P-loop_NTPase"/>
</dbReference>
<proteinExistence type="inferred from homology"/>
<dbReference type="GO" id="GO:0016887">
    <property type="term" value="F:ATP hydrolysis activity"/>
    <property type="evidence" value="ECO:0007669"/>
    <property type="project" value="InterPro"/>
</dbReference>
<dbReference type="GO" id="GO:0042626">
    <property type="term" value="F:ATPase-coupled transmembrane transporter activity"/>
    <property type="evidence" value="ECO:0007669"/>
    <property type="project" value="TreeGrafter"/>
</dbReference>
<comment type="subunit">
    <text evidence="8">Forms a stable energy-coupling factor (ECF) transporter complex composed of 2 membrane-embedded substrate-binding proteins (S component), 2 ATP-binding proteins (A component) and 2 transmembrane proteins (T component).</text>
</comment>
<evidence type="ECO:0000313" key="10">
    <source>
        <dbReference type="EMBL" id="OZM55932.1"/>
    </source>
</evidence>
<sequence>MQININNISHIYEQNSPFERKALHNVSVNIEKGQYVAVVGQTGSGKSTLVQHINGLLLPSEGSIQVGDFILTSKTKKRKLKPLREKVGYVFQNPEQQLFEETVEKEVLFGLLNFGYTMNLAKKRAHEALALVGIKKEFFQVSPFHLSGGQMRRVAIASILALKPEVLILDEPTAGLDSTGRKEVMELFAKLNKEKQTTIILVTHQMEDVAKFAEKVFVMQDGKLIAAESPQNLFYNDKFIANAHLDIPETISFMKKFDERTNRKMQFKGLTIEEAANYIQRVSLNKE</sequence>
<dbReference type="FunFam" id="3.40.50.300:FF:000224">
    <property type="entry name" value="Energy-coupling factor transporter ATP-binding protein EcfA"/>
    <property type="match status" value="1"/>
</dbReference>
<dbReference type="CDD" id="cd03225">
    <property type="entry name" value="ABC_cobalt_CbiO_domain1"/>
    <property type="match status" value="1"/>
</dbReference>
<evidence type="ECO:0000256" key="1">
    <source>
        <dbReference type="ARBA" id="ARBA00004202"/>
    </source>
</evidence>
<dbReference type="InterPro" id="IPR050095">
    <property type="entry name" value="ECF_ABC_transporter_ATP-bd"/>
</dbReference>
<dbReference type="SUPFAM" id="SSF52540">
    <property type="entry name" value="P-loop containing nucleoside triphosphate hydrolases"/>
    <property type="match status" value="1"/>
</dbReference>
<comment type="subcellular location">
    <subcellularLocation>
        <location evidence="1 8">Cell membrane</location>
        <topology evidence="1 8">Peripheral membrane protein</topology>
    </subcellularLocation>
</comment>
<evidence type="ECO:0000256" key="7">
    <source>
        <dbReference type="ARBA" id="ARBA00023136"/>
    </source>
</evidence>
<dbReference type="PANTHER" id="PTHR43553:SF27">
    <property type="entry name" value="ENERGY-COUPLING FACTOR TRANSPORTER ATP-BINDING PROTEIN ECFA2"/>
    <property type="match status" value="1"/>
</dbReference>
<keyword evidence="7 8" id="KW-0472">Membrane</keyword>
<dbReference type="EC" id="7.-.-.-" evidence="8"/>
<keyword evidence="5 8" id="KW-0067">ATP-binding</keyword>
<evidence type="ECO:0000256" key="8">
    <source>
        <dbReference type="RuleBase" id="RU365104"/>
    </source>
</evidence>
<dbReference type="AlphaFoldDB" id="A0A263BQS5"/>
<comment type="function">
    <text evidence="8">ATP-binding (A) component of a common energy-coupling factor (ECF) ABC-transporter complex.</text>
</comment>
<reference evidence="11" key="1">
    <citation type="submission" date="2017-08" db="EMBL/GenBank/DDBJ databases">
        <authorList>
            <person name="Huang Z."/>
        </authorList>
    </citation>
    <scope>NUCLEOTIDE SEQUENCE [LARGE SCALE GENOMIC DNA]</scope>
    <source>
        <strain evidence="11">SA5d-4</strain>
    </source>
</reference>
<accession>A0A263BQS5</accession>
<evidence type="ECO:0000256" key="2">
    <source>
        <dbReference type="ARBA" id="ARBA00022448"/>
    </source>
</evidence>
<name>A0A263BQS5_9BACI</name>
<keyword evidence="11" id="KW-1185">Reference proteome</keyword>
<dbReference type="InterPro" id="IPR015856">
    <property type="entry name" value="ABC_transpr_CbiO/EcfA_su"/>
</dbReference>
<comment type="caution">
    <text evidence="10">The sequence shown here is derived from an EMBL/GenBank/DDBJ whole genome shotgun (WGS) entry which is preliminary data.</text>
</comment>
<gene>
    <name evidence="10" type="ORF">CIB95_14810</name>
</gene>
<evidence type="ECO:0000256" key="6">
    <source>
        <dbReference type="ARBA" id="ARBA00022967"/>
    </source>
</evidence>